<keyword evidence="7" id="KW-1185">Reference proteome</keyword>
<name>A0A939C6M4_9ACTN</name>
<feature type="compositionally biased region" description="Polar residues" evidence="4">
    <location>
        <begin position="275"/>
        <end position="289"/>
    </location>
</feature>
<keyword evidence="5" id="KW-0732">Signal</keyword>
<feature type="chain" id="PRO_5037367311" description="Right-handed parallel beta-helix repeat-containing protein" evidence="5">
    <location>
        <begin position="38"/>
        <end position="561"/>
    </location>
</feature>
<keyword evidence="3" id="KW-0720">Serine protease</keyword>
<accession>A0A939C6M4</accession>
<dbReference type="Proteomes" id="UP000663801">
    <property type="component" value="Unassembled WGS sequence"/>
</dbReference>
<dbReference type="GO" id="GO:0008236">
    <property type="term" value="F:serine-type peptidase activity"/>
    <property type="evidence" value="ECO:0007669"/>
    <property type="project" value="UniProtKB-KW"/>
</dbReference>
<organism evidence="6 7">
    <name type="scientific">Nakamurella flavida</name>
    <dbReference type="NCBI Taxonomy" id="363630"/>
    <lineage>
        <taxon>Bacteria</taxon>
        <taxon>Bacillati</taxon>
        <taxon>Actinomycetota</taxon>
        <taxon>Actinomycetes</taxon>
        <taxon>Nakamurellales</taxon>
        <taxon>Nakamurellaceae</taxon>
        <taxon>Nakamurella</taxon>
    </lineage>
</organism>
<dbReference type="AlphaFoldDB" id="A0A939C6M4"/>
<evidence type="ECO:0000256" key="4">
    <source>
        <dbReference type="SAM" id="MobiDB-lite"/>
    </source>
</evidence>
<comment type="caution">
    <text evidence="6">The sequence shown here is derived from an EMBL/GenBank/DDBJ whole genome shotgun (WGS) entry which is preliminary data.</text>
</comment>
<evidence type="ECO:0000256" key="2">
    <source>
        <dbReference type="ARBA" id="ARBA00022801"/>
    </source>
</evidence>
<dbReference type="RefSeq" id="WP_205257449.1">
    <property type="nucleotide sequence ID" value="NZ_BAAAPV010000001.1"/>
</dbReference>
<keyword evidence="1" id="KW-0645">Protease</keyword>
<dbReference type="InterPro" id="IPR012334">
    <property type="entry name" value="Pectin_lyas_fold"/>
</dbReference>
<evidence type="ECO:0000256" key="3">
    <source>
        <dbReference type="ARBA" id="ARBA00022825"/>
    </source>
</evidence>
<protein>
    <recommendedName>
        <fullName evidence="8">Right-handed parallel beta-helix repeat-containing protein</fullName>
    </recommendedName>
</protein>
<dbReference type="EMBL" id="JAERWL010000010">
    <property type="protein sequence ID" value="MBM9477332.1"/>
    <property type="molecule type" value="Genomic_DNA"/>
</dbReference>
<evidence type="ECO:0000313" key="6">
    <source>
        <dbReference type="EMBL" id="MBM9477332.1"/>
    </source>
</evidence>
<dbReference type="InterPro" id="IPR011050">
    <property type="entry name" value="Pectin_lyase_fold/virulence"/>
</dbReference>
<dbReference type="SUPFAM" id="SSF51126">
    <property type="entry name" value="Pectin lyase-like"/>
    <property type="match status" value="1"/>
</dbReference>
<gene>
    <name evidence="6" type="ORF">JL107_12840</name>
</gene>
<evidence type="ECO:0000313" key="7">
    <source>
        <dbReference type="Proteomes" id="UP000663801"/>
    </source>
</evidence>
<feature type="compositionally biased region" description="Low complexity" evidence="4">
    <location>
        <begin position="254"/>
        <end position="274"/>
    </location>
</feature>
<dbReference type="SMART" id="SM00710">
    <property type="entry name" value="PbH1"/>
    <property type="match status" value="5"/>
</dbReference>
<dbReference type="InterPro" id="IPR006626">
    <property type="entry name" value="PbH1"/>
</dbReference>
<sequence length="561" mass="57944">MSALHPSGRPARVRILAGVIALAASTVTVLPAAPAWAADAGPVAADSFDRSVSGALGSAPLGGGWTVNPAVSAGVNDVSDGAWTIDGLQPSTAAGGSLNQVSSLNTVARSKTTVVGVADGGLKLYHALELREKSDGSAYRARVRVTGGGALAVSVSRTAGNDETLLGGITLPATVVEGQAVRLEGQVTGTNPVKIQVRAWPDGASTPSWQYEYSDSDSARISSAGAVGVWNYSSSSAPVDLSIWEVSADSLDGTSTATPAAAAPASSSGKPSASNTGVPSGTSLSRYTGPLTITQDGTVIDGKEVYGDLRIQARNVTIRNSYLHCGSDVTAGNSGCVDANSAAVYNLTVERNTIKPDRPSATRDGIVGHEFTARYNHITRTNDGIGIFNRPGGSSAANVRVEGNYIHDMTRWSSSPYHSDGTHNDGIEIQGGENIAIVGNTIIGSVVAGDSLGILGRQAGAAIIVVQNVTPVKNLVIEKNWLDGGGNTVSIQPAKFSRVSLTLQNNLFGRDQFVYNGNSRYTIRIYYPSRASVSGLTSNKWMDNGVNLAVGKDLGIRYEGS</sequence>
<dbReference type="Gene3D" id="2.160.20.10">
    <property type="entry name" value="Single-stranded right-handed beta-helix, Pectin lyase-like"/>
    <property type="match status" value="1"/>
</dbReference>
<proteinExistence type="predicted"/>
<reference evidence="6" key="1">
    <citation type="submission" date="2021-01" db="EMBL/GenBank/DDBJ databases">
        <title>KCTC 19127 draft genome.</title>
        <authorList>
            <person name="An D."/>
        </authorList>
    </citation>
    <scope>NUCLEOTIDE SEQUENCE</scope>
    <source>
        <strain evidence="6">KCTC 19127</strain>
    </source>
</reference>
<evidence type="ECO:0000256" key="5">
    <source>
        <dbReference type="SAM" id="SignalP"/>
    </source>
</evidence>
<evidence type="ECO:0000256" key="1">
    <source>
        <dbReference type="ARBA" id="ARBA00022670"/>
    </source>
</evidence>
<feature type="signal peptide" evidence="5">
    <location>
        <begin position="1"/>
        <end position="37"/>
    </location>
</feature>
<feature type="region of interest" description="Disordered" evidence="4">
    <location>
        <begin position="254"/>
        <end position="289"/>
    </location>
</feature>
<dbReference type="GO" id="GO:0006508">
    <property type="term" value="P:proteolysis"/>
    <property type="evidence" value="ECO:0007669"/>
    <property type="project" value="UniProtKB-KW"/>
</dbReference>
<dbReference type="PROSITE" id="PS00138">
    <property type="entry name" value="SUBTILASE_SER"/>
    <property type="match status" value="1"/>
</dbReference>
<dbReference type="InterPro" id="IPR023828">
    <property type="entry name" value="Peptidase_S8_Ser-AS"/>
</dbReference>
<keyword evidence="2" id="KW-0378">Hydrolase</keyword>
<evidence type="ECO:0008006" key="8">
    <source>
        <dbReference type="Google" id="ProtNLM"/>
    </source>
</evidence>